<dbReference type="EMBL" id="BGPR01026864">
    <property type="protein sequence ID" value="GBN96908.1"/>
    <property type="molecule type" value="Genomic_DNA"/>
</dbReference>
<evidence type="ECO:0000313" key="1">
    <source>
        <dbReference type="EMBL" id="GBN96908.1"/>
    </source>
</evidence>
<comment type="caution">
    <text evidence="1">The sequence shown here is derived from an EMBL/GenBank/DDBJ whole genome shotgun (WGS) entry which is preliminary data.</text>
</comment>
<sequence length="83" mass="10096">MEYKKNEVREKNGIQEYQKYEKNEVQEDRSTRRMEYKKNEVRGRMKYKKNGIQEEMNEHLTTQEATAYLGQSSFQSPVVWDIL</sequence>
<dbReference type="Proteomes" id="UP000499080">
    <property type="component" value="Unassembled WGS sequence"/>
</dbReference>
<dbReference type="AlphaFoldDB" id="A0A4Y2T8E5"/>
<evidence type="ECO:0000313" key="2">
    <source>
        <dbReference type="Proteomes" id="UP000499080"/>
    </source>
</evidence>
<gene>
    <name evidence="1" type="ORF">AVEN_76276_1</name>
</gene>
<proteinExistence type="predicted"/>
<name>A0A4Y2T8E5_ARAVE</name>
<reference evidence="1 2" key="1">
    <citation type="journal article" date="2019" name="Sci. Rep.">
        <title>Orb-weaving spider Araneus ventricosus genome elucidates the spidroin gene catalogue.</title>
        <authorList>
            <person name="Kono N."/>
            <person name="Nakamura H."/>
            <person name="Ohtoshi R."/>
            <person name="Moran D.A.P."/>
            <person name="Shinohara A."/>
            <person name="Yoshida Y."/>
            <person name="Fujiwara M."/>
            <person name="Mori M."/>
            <person name="Tomita M."/>
            <person name="Arakawa K."/>
        </authorList>
    </citation>
    <scope>NUCLEOTIDE SEQUENCE [LARGE SCALE GENOMIC DNA]</scope>
</reference>
<accession>A0A4Y2T8E5</accession>
<keyword evidence="2" id="KW-1185">Reference proteome</keyword>
<protein>
    <submittedName>
        <fullName evidence="1">Uncharacterized protein</fullName>
    </submittedName>
</protein>
<organism evidence="1 2">
    <name type="scientific">Araneus ventricosus</name>
    <name type="common">Orbweaver spider</name>
    <name type="synonym">Epeira ventricosa</name>
    <dbReference type="NCBI Taxonomy" id="182803"/>
    <lineage>
        <taxon>Eukaryota</taxon>
        <taxon>Metazoa</taxon>
        <taxon>Ecdysozoa</taxon>
        <taxon>Arthropoda</taxon>
        <taxon>Chelicerata</taxon>
        <taxon>Arachnida</taxon>
        <taxon>Araneae</taxon>
        <taxon>Araneomorphae</taxon>
        <taxon>Entelegynae</taxon>
        <taxon>Araneoidea</taxon>
        <taxon>Araneidae</taxon>
        <taxon>Araneus</taxon>
    </lineage>
</organism>